<evidence type="ECO:0000256" key="2">
    <source>
        <dbReference type="ARBA" id="ARBA00022723"/>
    </source>
</evidence>
<dbReference type="InterPro" id="IPR011706">
    <property type="entry name" value="Cu-oxidase_C"/>
</dbReference>
<dbReference type="Pfam" id="PF07731">
    <property type="entry name" value="Cu-oxidase_2"/>
    <property type="match status" value="1"/>
</dbReference>
<evidence type="ECO:0000313" key="9">
    <source>
        <dbReference type="EMBL" id="KAK4450874.1"/>
    </source>
</evidence>
<dbReference type="SUPFAM" id="SSF49503">
    <property type="entry name" value="Cupredoxins"/>
    <property type="match status" value="3"/>
</dbReference>
<evidence type="ECO:0000259" key="8">
    <source>
        <dbReference type="Pfam" id="PF07732"/>
    </source>
</evidence>
<comment type="similarity">
    <text evidence="1">Belongs to the multicopper oxidase family.</text>
</comment>
<name>A0AAV9GPU6_9PEZI</name>
<organism evidence="9 10">
    <name type="scientific">Podospora aff. communis PSN243</name>
    <dbReference type="NCBI Taxonomy" id="3040156"/>
    <lineage>
        <taxon>Eukaryota</taxon>
        <taxon>Fungi</taxon>
        <taxon>Dikarya</taxon>
        <taxon>Ascomycota</taxon>
        <taxon>Pezizomycotina</taxon>
        <taxon>Sordariomycetes</taxon>
        <taxon>Sordariomycetidae</taxon>
        <taxon>Sordariales</taxon>
        <taxon>Podosporaceae</taxon>
        <taxon>Podospora</taxon>
    </lineage>
</organism>
<dbReference type="Pfam" id="PF07732">
    <property type="entry name" value="Cu-oxidase_3"/>
    <property type="match status" value="1"/>
</dbReference>
<feature type="domain" description="Plastocyanin-like" evidence="6">
    <location>
        <begin position="200"/>
        <end position="350"/>
    </location>
</feature>
<dbReference type="InterPro" id="IPR045087">
    <property type="entry name" value="Cu-oxidase_fam"/>
</dbReference>
<keyword evidence="4" id="KW-0186">Copper</keyword>
<dbReference type="InterPro" id="IPR011707">
    <property type="entry name" value="Cu-oxidase-like_N"/>
</dbReference>
<keyword evidence="5" id="KW-0732">Signal</keyword>
<dbReference type="FunFam" id="2.60.40.420:FF:000021">
    <property type="entry name" value="Extracellular dihydrogeodin oxidase/laccase"/>
    <property type="match status" value="1"/>
</dbReference>
<feature type="chain" id="PRO_5043564009" evidence="5">
    <location>
        <begin position="20"/>
        <end position="580"/>
    </location>
</feature>
<dbReference type="GO" id="GO:0005507">
    <property type="term" value="F:copper ion binding"/>
    <property type="evidence" value="ECO:0007669"/>
    <property type="project" value="InterPro"/>
</dbReference>
<dbReference type="CDD" id="cd13880">
    <property type="entry name" value="CuRO_2_MaLCC_like"/>
    <property type="match status" value="1"/>
</dbReference>
<reference evidence="9" key="1">
    <citation type="journal article" date="2023" name="Mol. Phylogenet. Evol.">
        <title>Genome-scale phylogeny and comparative genomics of the fungal order Sordariales.</title>
        <authorList>
            <person name="Hensen N."/>
            <person name="Bonometti L."/>
            <person name="Westerberg I."/>
            <person name="Brannstrom I.O."/>
            <person name="Guillou S."/>
            <person name="Cros-Aarteil S."/>
            <person name="Calhoun S."/>
            <person name="Haridas S."/>
            <person name="Kuo A."/>
            <person name="Mondo S."/>
            <person name="Pangilinan J."/>
            <person name="Riley R."/>
            <person name="LaButti K."/>
            <person name="Andreopoulos B."/>
            <person name="Lipzen A."/>
            <person name="Chen C."/>
            <person name="Yan M."/>
            <person name="Daum C."/>
            <person name="Ng V."/>
            <person name="Clum A."/>
            <person name="Steindorff A."/>
            <person name="Ohm R.A."/>
            <person name="Martin F."/>
            <person name="Silar P."/>
            <person name="Natvig D.O."/>
            <person name="Lalanne C."/>
            <person name="Gautier V."/>
            <person name="Ament-Velasquez S.L."/>
            <person name="Kruys A."/>
            <person name="Hutchinson M.I."/>
            <person name="Powell A.J."/>
            <person name="Barry K."/>
            <person name="Miller A.N."/>
            <person name="Grigoriev I.V."/>
            <person name="Debuchy R."/>
            <person name="Gladieux P."/>
            <person name="Hiltunen Thoren M."/>
            <person name="Johannesson H."/>
        </authorList>
    </citation>
    <scope>NUCLEOTIDE SEQUENCE</scope>
    <source>
        <strain evidence="9">PSN243</strain>
    </source>
</reference>
<evidence type="ECO:0000256" key="4">
    <source>
        <dbReference type="ARBA" id="ARBA00023008"/>
    </source>
</evidence>
<comment type="caution">
    <text evidence="9">The sequence shown here is derived from an EMBL/GenBank/DDBJ whole genome shotgun (WGS) entry which is preliminary data.</text>
</comment>
<keyword evidence="2" id="KW-0479">Metal-binding</keyword>
<evidence type="ECO:0000256" key="1">
    <source>
        <dbReference type="ARBA" id="ARBA00010609"/>
    </source>
</evidence>
<feature type="domain" description="Plastocyanin-like" evidence="7">
    <location>
        <begin position="423"/>
        <end position="544"/>
    </location>
</feature>
<feature type="signal peptide" evidence="5">
    <location>
        <begin position="1"/>
        <end position="19"/>
    </location>
</feature>
<dbReference type="Gene3D" id="2.60.40.420">
    <property type="entry name" value="Cupredoxins - blue copper proteins"/>
    <property type="match status" value="3"/>
</dbReference>
<keyword evidence="3" id="KW-0560">Oxidoreductase</keyword>
<accession>A0AAV9GPU6</accession>
<dbReference type="InterPro" id="IPR008972">
    <property type="entry name" value="Cupredoxin"/>
</dbReference>
<dbReference type="PANTHER" id="PTHR11709:SF502">
    <property type="entry name" value="MULTICOPPER OXIDASE"/>
    <property type="match status" value="1"/>
</dbReference>
<evidence type="ECO:0000256" key="5">
    <source>
        <dbReference type="SAM" id="SignalP"/>
    </source>
</evidence>
<gene>
    <name evidence="9" type="ORF">QBC34DRAFT_60313</name>
</gene>
<dbReference type="AlphaFoldDB" id="A0AAV9GPU6"/>
<protein>
    <submittedName>
        <fullName evidence="9">Multicopper oxidase</fullName>
    </submittedName>
</protein>
<dbReference type="FunFam" id="2.60.40.420:FF:000045">
    <property type="entry name" value="Laccase 2"/>
    <property type="match status" value="1"/>
</dbReference>
<feature type="domain" description="Plastocyanin-like" evidence="8">
    <location>
        <begin position="78"/>
        <end position="190"/>
    </location>
</feature>
<reference evidence="9" key="2">
    <citation type="submission" date="2023-05" db="EMBL/GenBank/DDBJ databases">
        <authorList>
            <consortium name="Lawrence Berkeley National Laboratory"/>
            <person name="Steindorff A."/>
            <person name="Hensen N."/>
            <person name="Bonometti L."/>
            <person name="Westerberg I."/>
            <person name="Brannstrom I.O."/>
            <person name="Guillou S."/>
            <person name="Cros-Aarteil S."/>
            <person name="Calhoun S."/>
            <person name="Haridas S."/>
            <person name="Kuo A."/>
            <person name="Mondo S."/>
            <person name="Pangilinan J."/>
            <person name="Riley R."/>
            <person name="Labutti K."/>
            <person name="Andreopoulos B."/>
            <person name="Lipzen A."/>
            <person name="Chen C."/>
            <person name="Yanf M."/>
            <person name="Daum C."/>
            <person name="Ng V."/>
            <person name="Clum A."/>
            <person name="Ohm R."/>
            <person name="Martin F."/>
            <person name="Silar P."/>
            <person name="Natvig D."/>
            <person name="Lalanne C."/>
            <person name="Gautier V."/>
            <person name="Ament-Velasquez S.L."/>
            <person name="Kruys A."/>
            <person name="Hutchinson M.I."/>
            <person name="Powell A.J."/>
            <person name="Barry K."/>
            <person name="Miller A.N."/>
            <person name="Grigoriev I.V."/>
            <person name="Debuchy R."/>
            <person name="Gladieux P."/>
            <person name="Thoren M.H."/>
            <person name="Johannesson H."/>
        </authorList>
    </citation>
    <scope>NUCLEOTIDE SEQUENCE</scope>
    <source>
        <strain evidence="9">PSN243</strain>
    </source>
</reference>
<evidence type="ECO:0000259" key="7">
    <source>
        <dbReference type="Pfam" id="PF07731"/>
    </source>
</evidence>
<dbReference type="CDD" id="cd13901">
    <property type="entry name" value="CuRO_3_MaLCC_like"/>
    <property type="match status" value="1"/>
</dbReference>
<dbReference type="GO" id="GO:0016491">
    <property type="term" value="F:oxidoreductase activity"/>
    <property type="evidence" value="ECO:0007669"/>
    <property type="project" value="UniProtKB-KW"/>
</dbReference>
<evidence type="ECO:0000313" key="10">
    <source>
        <dbReference type="Proteomes" id="UP001321760"/>
    </source>
</evidence>
<dbReference type="EMBL" id="MU865930">
    <property type="protein sequence ID" value="KAK4450874.1"/>
    <property type="molecule type" value="Genomic_DNA"/>
</dbReference>
<sequence length="580" mass="64560">MVLSSVIGAFALFAASVTAAPSSLSQLQGRQACEFHPRNSPECWDGVYNLSTDYYTRGPKQDPKTPRKYHFKLENVTTLAPDGTPRTVLAINGKIPGPTIWARWGDTVEVTVENALDYAGTTIHFHGIRQNRTLGQDGVPSITQCPIPGDGGKMTYTWVATQYGTSWYHSHYGVQAWDGVFGAIHIEGPASSKYDTDLGPVMLSDWTHATSDSLLEAAALNFGGVPMNNGLINGTNTYKKPGEETVVGKRFELFFEEGKSHRIRFINTAMDTMYKISFDDHEMEVISADFVSIQPFTTKVLPIAIGQRYDVIVKATAGGGNHWLRAVAMGSCGSGRDEGFDVRAIVRYDPNNKDTPAEKEPTTIIDDDCLDVPTSMLKPSLEINLKDVPAKFEPDHDIPFAMNYNETSGLVDWRVRGQPYYSPWDYPTVQQILEGNTTYDPRQQLIHVDGKKEWIYALIRTDGTTHPIHLHGHDFFILGQSDQEFNPDTFVPQTTNPPRRDVAMITGSGYVVVAFQTDNPGAWLLHCHIGWHASQGFALTFMENIDRVKDFMNKDQLLKQCEDWKTFAAAKGIKQHDSGV</sequence>
<dbReference type="InterPro" id="IPR001117">
    <property type="entry name" value="Cu-oxidase_2nd"/>
</dbReference>
<evidence type="ECO:0000259" key="6">
    <source>
        <dbReference type="Pfam" id="PF00394"/>
    </source>
</evidence>
<keyword evidence="10" id="KW-1185">Reference proteome</keyword>
<evidence type="ECO:0000256" key="3">
    <source>
        <dbReference type="ARBA" id="ARBA00023002"/>
    </source>
</evidence>
<dbReference type="Pfam" id="PF00394">
    <property type="entry name" value="Cu-oxidase"/>
    <property type="match status" value="1"/>
</dbReference>
<dbReference type="PANTHER" id="PTHR11709">
    <property type="entry name" value="MULTI-COPPER OXIDASE"/>
    <property type="match status" value="1"/>
</dbReference>
<dbReference type="Proteomes" id="UP001321760">
    <property type="component" value="Unassembled WGS sequence"/>
</dbReference>
<proteinExistence type="inferred from homology"/>